<dbReference type="SMART" id="SM00320">
    <property type="entry name" value="WD40"/>
    <property type="match status" value="3"/>
</dbReference>
<organism evidence="1 2">
    <name type="scientific">Macrolepiota fuliginosa MF-IS2</name>
    <dbReference type="NCBI Taxonomy" id="1400762"/>
    <lineage>
        <taxon>Eukaryota</taxon>
        <taxon>Fungi</taxon>
        <taxon>Dikarya</taxon>
        <taxon>Basidiomycota</taxon>
        <taxon>Agaricomycotina</taxon>
        <taxon>Agaricomycetes</taxon>
        <taxon>Agaricomycetidae</taxon>
        <taxon>Agaricales</taxon>
        <taxon>Agaricineae</taxon>
        <taxon>Agaricaceae</taxon>
        <taxon>Macrolepiota</taxon>
    </lineage>
</organism>
<dbReference type="Proteomes" id="UP000807342">
    <property type="component" value="Unassembled WGS sequence"/>
</dbReference>
<dbReference type="InterPro" id="IPR001680">
    <property type="entry name" value="WD40_rpt"/>
</dbReference>
<dbReference type="InterPro" id="IPR015943">
    <property type="entry name" value="WD40/YVTN_repeat-like_dom_sf"/>
</dbReference>
<dbReference type="OrthoDB" id="3112250at2759"/>
<keyword evidence="2" id="KW-1185">Reference proteome</keyword>
<evidence type="ECO:0000313" key="2">
    <source>
        <dbReference type="Proteomes" id="UP000807342"/>
    </source>
</evidence>
<dbReference type="AlphaFoldDB" id="A0A9P5X1T6"/>
<name>A0A9P5X1T6_9AGAR</name>
<dbReference type="SUPFAM" id="SSF50978">
    <property type="entry name" value="WD40 repeat-like"/>
    <property type="match status" value="1"/>
</dbReference>
<sequence length="137" mass="15190">MLAYTLEKDFTLGGQVQCLSFLPGGRYLAIGIDGQVCVWDTTSWVLDLQYHRNGVLICSLTWDLHGQLFFGCSDGLLTIVTFGEKEYCSKGFCTSQQPIKFIAINPSGNFRLALGEDSEVTIWSFQGVHSLLYHGAL</sequence>
<gene>
    <name evidence="1" type="ORF">P691DRAFT_764744</name>
</gene>
<dbReference type="EMBL" id="MU151543">
    <property type="protein sequence ID" value="KAF9442933.1"/>
    <property type="molecule type" value="Genomic_DNA"/>
</dbReference>
<proteinExistence type="predicted"/>
<protein>
    <submittedName>
        <fullName evidence="1">Uncharacterized protein</fullName>
    </submittedName>
</protein>
<dbReference type="InterPro" id="IPR036322">
    <property type="entry name" value="WD40_repeat_dom_sf"/>
</dbReference>
<reference evidence="1" key="1">
    <citation type="submission" date="2020-11" db="EMBL/GenBank/DDBJ databases">
        <authorList>
            <consortium name="DOE Joint Genome Institute"/>
            <person name="Ahrendt S."/>
            <person name="Riley R."/>
            <person name="Andreopoulos W."/>
            <person name="Labutti K."/>
            <person name="Pangilinan J."/>
            <person name="Ruiz-Duenas F.J."/>
            <person name="Barrasa J.M."/>
            <person name="Sanchez-Garcia M."/>
            <person name="Camarero S."/>
            <person name="Miyauchi S."/>
            <person name="Serrano A."/>
            <person name="Linde D."/>
            <person name="Babiker R."/>
            <person name="Drula E."/>
            <person name="Ayuso-Fernandez I."/>
            <person name="Pacheco R."/>
            <person name="Padilla G."/>
            <person name="Ferreira P."/>
            <person name="Barriuso J."/>
            <person name="Kellner H."/>
            <person name="Castanera R."/>
            <person name="Alfaro M."/>
            <person name="Ramirez L."/>
            <person name="Pisabarro A.G."/>
            <person name="Kuo A."/>
            <person name="Tritt A."/>
            <person name="Lipzen A."/>
            <person name="He G."/>
            <person name="Yan M."/>
            <person name="Ng V."/>
            <person name="Cullen D."/>
            <person name="Martin F."/>
            <person name="Rosso M.-N."/>
            <person name="Henrissat B."/>
            <person name="Hibbett D."/>
            <person name="Martinez A.T."/>
            <person name="Grigoriev I.V."/>
        </authorList>
    </citation>
    <scope>NUCLEOTIDE SEQUENCE</scope>
    <source>
        <strain evidence="1">MF-IS2</strain>
    </source>
</reference>
<dbReference type="Pfam" id="PF00400">
    <property type="entry name" value="WD40"/>
    <property type="match status" value="1"/>
</dbReference>
<evidence type="ECO:0000313" key="1">
    <source>
        <dbReference type="EMBL" id="KAF9442933.1"/>
    </source>
</evidence>
<accession>A0A9P5X1T6</accession>
<comment type="caution">
    <text evidence="1">The sequence shown here is derived from an EMBL/GenBank/DDBJ whole genome shotgun (WGS) entry which is preliminary data.</text>
</comment>
<dbReference type="Gene3D" id="2.130.10.10">
    <property type="entry name" value="YVTN repeat-like/Quinoprotein amine dehydrogenase"/>
    <property type="match status" value="1"/>
</dbReference>